<feature type="compositionally biased region" description="Acidic residues" evidence="7">
    <location>
        <begin position="223"/>
        <end position="250"/>
    </location>
</feature>
<feature type="transmembrane region" description="Helical" evidence="8">
    <location>
        <begin position="1097"/>
        <end position="1116"/>
    </location>
</feature>
<dbReference type="PANTHER" id="PTHR10582:SF2">
    <property type="entry name" value="INACTIVE"/>
    <property type="match status" value="1"/>
</dbReference>
<dbReference type="OMA" id="HVILNFY"/>
<keyword evidence="2 8" id="KW-0812">Transmembrane</keyword>
<gene>
    <name evidence="10" type="primary">Contig288.g15</name>
    <name evidence="10" type="ORF">STYLEM_20202</name>
</gene>
<evidence type="ECO:0000259" key="9">
    <source>
        <dbReference type="Pfam" id="PF00520"/>
    </source>
</evidence>
<feature type="region of interest" description="Disordered" evidence="7">
    <location>
        <begin position="219"/>
        <end position="272"/>
    </location>
</feature>
<evidence type="ECO:0000313" key="10">
    <source>
        <dbReference type="EMBL" id="CDW91053.1"/>
    </source>
</evidence>
<organism evidence="10 11">
    <name type="scientific">Stylonychia lemnae</name>
    <name type="common">Ciliate</name>
    <dbReference type="NCBI Taxonomy" id="5949"/>
    <lineage>
        <taxon>Eukaryota</taxon>
        <taxon>Sar</taxon>
        <taxon>Alveolata</taxon>
        <taxon>Ciliophora</taxon>
        <taxon>Intramacronucleata</taxon>
        <taxon>Spirotrichea</taxon>
        <taxon>Stichotrichia</taxon>
        <taxon>Sporadotrichida</taxon>
        <taxon>Oxytrichidae</taxon>
        <taxon>Stylonychinae</taxon>
        <taxon>Stylonychia</taxon>
    </lineage>
</organism>
<keyword evidence="11" id="KW-1185">Reference proteome</keyword>
<comment type="subcellular location">
    <subcellularLocation>
        <location evidence="1">Membrane</location>
        <topology evidence="1">Multi-pass membrane protein</topology>
    </subcellularLocation>
</comment>
<feature type="transmembrane region" description="Helical" evidence="8">
    <location>
        <begin position="1203"/>
        <end position="1224"/>
    </location>
</feature>
<dbReference type="Gene3D" id="1.20.5.170">
    <property type="match status" value="1"/>
</dbReference>
<evidence type="ECO:0000256" key="2">
    <source>
        <dbReference type="ARBA" id="ARBA00022692"/>
    </source>
</evidence>
<accession>A0A078BBT7</accession>
<dbReference type="Gene3D" id="1.10.287.70">
    <property type="match status" value="1"/>
</dbReference>
<dbReference type="InterPro" id="IPR024862">
    <property type="entry name" value="TRPV"/>
</dbReference>
<proteinExistence type="predicted"/>
<evidence type="ECO:0000256" key="1">
    <source>
        <dbReference type="ARBA" id="ARBA00004141"/>
    </source>
</evidence>
<reference evidence="10 11" key="1">
    <citation type="submission" date="2014-06" db="EMBL/GenBank/DDBJ databases">
        <authorList>
            <person name="Swart Estienne"/>
        </authorList>
    </citation>
    <scope>NUCLEOTIDE SEQUENCE [LARGE SCALE GENOMIC DNA]</scope>
    <source>
        <strain evidence="10 11">130c</strain>
    </source>
</reference>
<name>A0A078BBT7_STYLE</name>
<feature type="transmembrane region" description="Helical" evidence="8">
    <location>
        <begin position="1161"/>
        <end position="1183"/>
    </location>
</feature>
<evidence type="ECO:0000256" key="5">
    <source>
        <dbReference type="ARBA" id="ARBA00023136"/>
    </source>
</evidence>
<dbReference type="EMBL" id="CCKQ01019043">
    <property type="protein sequence ID" value="CDW91053.1"/>
    <property type="molecule type" value="Genomic_DNA"/>
</dbReference>
<feature type="transmembrane region" description="Helical" evidence="8">
    <location>
        <begin position="1053"/>
        <end position="1072"/>
    </location>
</feature>
<feature type="compositionally biased region" description="Basic and acidic residues" evidence="7">
    <location>
        <begin position="251"/>
        <end position="268"/>
    </location>
</feature>
<dbReference type="Proteomes" id="UP000039865">
    <property type="component" value="Unassembled WGS sequence"/>
</dbReference>
<evidence type="ECO:0000256" key="8">
    <source>
        <dbReference type="SAM" id="Phobius"/>
    </source>
</evidence>
<keyword evidence="6" id="KW-0175">Coiled coil</keyword>
<feature type="transmembrane region" description="Helical" evidence="8">
    <location>
        <begin position="1264"/>
        <end position="1289"/>
    </location>
</feature>
<keyword evidence="5 8" id="KW-0472">Membrane</keyword>
<feature type="coiled-coil region" evidence="6">
    <location>
        <begin position="1428"/>
        <end position="1480"/>
    </location>
</feature>
<protein>
    <recommendedName>
        <fullName evidence="9">Ion transport domain-containing protein</fullName>
    </recommendedName>
</protein>
<dbReference type="Pfam" id="PF00520">
    <property type="entry name" value="Ion_trans"/>
    <property type="match status" value="1"/>
</dbReference>
<evidence type="ECO:0000256" key="7">
    <source>
        <dbReference type="SAM" id="MobiDB-lite"/>
    </source>
</evidence>
<evidence type="ECO:0000256" key="3">
    <source>
        <dbReference type="ARBA" id="ARBA00022737"/>
    </source>
</evidence>
<sequence length="1512" mass="179356">MDKDILTQNSQISGQLALLETQLNTSAINNNQQVDVELLPRDYQWILEKYRESDYSQTEKLTKQIELKLKHGIEGLEIIQHIIIPQRNILLIEYKYEKIQYGQNLDFIDLNNQQLLKTIKIRADGKIYYQHYNGIDYIFHRDYDSLNLSRFDDYYQEQRKFDIKFIMDSKDDLNYIRHLKILDEFNIWMDIGIYNYVIKFDKQPLNTLKQNAQLKIHIPELERDYDDDDEDEDEDEDEDDYGEEDESNSDEGEKKQKQKEIKQDKKSELPSNQLFIKHPNSSVYQVETDKDFSHRFIESQLKNHIVFQANSGTLLLDKKTLEIAKKLDKSYYVIKYMDLFEYLLDEDFNIYKFENIDQSSPQKVHKLSDQKIDQLHKIVATSNKFIIFFKNKSEAFCVLVFDARTFQLIDEFKNLIGMKDGDSLQIDTLYNRLYYRDKNALNFIRQVNFSNNYFQHNELTPVLYQGKQVDLNEYKSIKNRYLLIKLRKQQKVLIQDLETGIQKEMPKKYKEQLISHLENNEKAFNDEKFEQIVKQEYERKFKEVKELKQGDIIVGNDEYYVHLNDNRKIRWPNYTLKFGVNLADNKGKFCVMLNKFNEKQYVLNIISDKEVSYYDMNTLTFEKLDLLDLKLKQDFKAQQAYLDDEREIIAIQGFYSNLIVYSLQTKKRINEISYKLYDQSTFIRSNYIQIDSKYASNIYFFNNKILDKIITIKLPKGLEMRDCYQQEINKKGYKLIQKLDVYQDSEIYTMISNPFEQIFNDQFLNQPIFPAFYFDYAQKIEIDESTIQVFVKGEQQMVGYFDVEVTNQLITEYQQTFAMSNQQIVKDIQNNVDRYLKFIAGYGTGFGLFQNNLIALEALVKQLSFKEKQQVPILICQKLLGNESPLDFSIKAHQQKIINLMLSILIKYQDHIIFNKLIDKNLCELIKQQIDLQEYFDSNLPKYQILDQSFPNQHYYEEEMIVGTILTNPKEIHEKYDELLGQKISQIKEEDESMVSIEYQLINLPVTLRQNRTDLIQVLSETDKPEYFENEIIQSIIKFKWNTYTKSFYQKKFYIYLIFMTSFIFDIFYSTYASKNSQEKTDQSIKVTDSEVIQPNIWLKILTKAICCAVLTFFLIYEIKQIIIQKISYFSDGWNYFDFSLILSYVTFCILDFTNQDQDNLILIKILVIILSFMKLFFFLRIYDGFSFLVQMLAGVFKDLKYFLSFFLIFILQFGMIFLVLFKAQQIDEYNGVNKLAYFLMAFRISSGDFQLDEYHTQGDVLVIFSWIIWLVAVMLLNIVFMNFIIAVISESYERVMQKLVSESYKVKANMIVEREQLFDKTDLAREDYFPNFIVVRRQINNESSQSGEWQGFIKDLKYTIRTSNAKSKGEIIQNLNSIQSLNKTNNSHLEKIDELLQKSQNNQSNQNINEIIEKKLSNFEISLSSSLENSKNDIKVLKQNTDDQAQKLDQNIQSINKQVKGLDQQVKGLDQQVKGVNEQVKGLDSKVLGLKDDMEFIKSSLTQLLQKNNQE</sequence>
<dbReference type="PANTHER" id="PTHR10582">
    <property type="entry name" value="TRANSIENT RECEPTOR POTENTIAL ION CHANNEL PROTEIN"/>
    <property type="match status" value="1"/>
</dbReference>
<evidence type="ECO:0000256" key="6">
    <source>
        <dbReference type="SAM" id="Coils"/>
    </source>
</evidence>
<feature type="domain" description="Ion transport" evidence="9">
    <location>
        <begin position="1056"/>
        <end position="1298"/>
    </location>
</feature>
<keyword evidence="4 8" id="KW-1133">Transmembrane helix</keyword>
<evidence type="ECO:0000256" key="4">
    <source>
        <dbReference type="ARBA" id="ARBA00022989"/>
    </source>
</evidence>
<keyword evidence="3" id="KW-0677">Repeat</keyword>
<dbReference type="InterPro" id="IPR005821">
    <property type="entry name" value="Ion_trans_dom"/>
</dbReference>
<dbReference type="GO" id="GO:0098703">
    <property type="term" value="P:calcium ion import across plasma membrane"/>
    <property type="evidence" value="ECO:0007669"/>
    <property type="project" value="TreeGrafter"/>
</dbReference>
<dbReference type="InParanoid" id="A0A078BBT7"/>
<feature type="transmembrane region" description="Helical" evidence="8">
    <location>
        <begin position="1136"/>
        <end position="1154"/>
    </location>
</feature>
<dbReference type="GO" id="GO:0005886">
    <property type="term" value="C:plasma membrane"/>
    <property type="evidence" value="ECO:0007669"/>
    <property type="project" value="TreeGrafter"/>
</dbReference>
<dbReference type="GO" id="GO:0005216">
    <property type="term" value="F:monoatomic ion channel activity"/>
    <property type="evidence" value="ECO:0007669"/>
    <property type="project" value="InterPro"/>
</dbReference>
<dbReference type="OrthoDB" id="6108356at2759"/>
<evidence type="ECO:0000313" key="11">
    <source>
        <dbReference type="Proteomes" id="UP000039865"/>
    </source>
</evidence>